<gene>
    <name evidence="1" type="ORF">J2S02_000105</name>
</gene>
<dbReference type="RefSeq" id="WP_095300042.1">
    <property type="nucleotide sequence ID" value="NZ_JAUSTZ010000001.1"/>
</dbReference>
<evidence type="ECO:0000313" key="2">
    <source>
        <dbReference type="Proteomes" id="UP001232245"/>
    </source>
</evidence>
<protein>
    <recommendedName>
        <fullName evidence="3">LuxR family transcriptional regulator</fullName>
    </recommendedName>
</protein>
<reference evidence="1 2" key="1">
    <citation type="submission" date="2023-07" db="EMBL/GenBank/DDBJ databases">
        <title>Genomic Encyclopedia of Type Strains, Phase IV (KMG-IV): sequencing the most valuable type-strain genomes for metagenomic binning, comparative biology and taxonomic classification.</title>
        <authorList>
            <person name="Goeker M."/>
        </authorList>
    </citation>
    <scope>NUCLEOTIDE SEQUENCE [LARGE SCALE GENOMIC DNA]</scope>
    <source>
        <strain evidence="1 2">DSM 17723</strain>
    </source>
</reference>
<dbReference type="Proteomes" id="UP001232245">
    <property type="component" value="Unassembled WGS sequence"/>
</dbReference>
<keyword evidence="2" id="KW-1185">Reference proteome</keyword>
<name>A0ABT9YUW6_9BACI</name>
<evidence type="ECO:0000313" key="1">
    <source>
        <dbReference type="EMBL" id="MDQ0223783.1"/>
    </source>
</evidence>
<dbReference type="CDD" id="cd10451">
    <property type="entry name" value="GIY-YIG_LuxR_like"/>
    <property type="match status" value="1"/>
</dbReference>
<dbReference type="InterPro" id="IPR035901">
    <property type="entry name" value="GIY-YIG_endonuc_sf"/>
</dbReference>
<evidence type="ECO:0008006" key="3">
    <source>
        <dbReference type="Google" id="ProtNLM"/>
    </source>
</evidence>
<dbReference type="Gene3D" id="3.40.1440.10">
    <property type="entry name" value="GIY-YIG endonuclease"/>
    <property type="match status" value="1"/>
</dbReference>
<organism evidence="1 2">
    <name type="scientific">Metabacillus niabensis</name>
    <dbReference type="NCBI Taxonomy" id="324854"/>
    <lineage>
        <taxon>Bacteria</taxon>
        <taxon>Bacillati</taxon>
        <taxon>Bacillota</taxon>
        <taxon>Bacilli</taxon>
        <taxon>Bacillales</taxon>
        <taxon>Bacillaceae</taxon>
        <taxon>Metabacillus</taxon>
    </lineage>
</organism>
<dbReference type="SUPFAM" id="SSF82771">
    <property type="entry name" value="GIY-YIG endonuclease"/>
    <property type="match status" value="1"/>
</dbReference>
<dbReference type="EMBL" id="JAUSTZ010000001">
    <property type="protein sequence ID" value="MDQ0223783.1"/>
    <property type="molecule type" value="Genomic_DNA"/>
</dbReference>
<sequence length="118" mass="14182">MDQRKELKRLYKETPVIAGVFQILNKRNGKRFIASTRNMKTLNGLKFSLENGVYVVRELQEDWNKYGADAFEITTLEQLKKKKEGYFDEKRELEKLEEKWLEHYQPYGEQGYNTRKVK</sequence>
<proteinExistence type="predicted"/>
<accession>A0ABT9YUW6</accession>
<comment type="caution">
    <text evidence="1">The sequence shown here is derived from an EMBL/GenBank/DDBJ whole genome shotgun (WGS) entry which is preliminary data.</text>
</comment>